<dbReference type="Proteomes" id="UP000241201">
    <property type="component" value="Unassembled WGS sequence"/>
</dbReference>
<evidence type="ECO:0000313" key="3">
    <source>
        <dbReference type="Proteomes" id="UP000241201"/>
    </source>
</evidence>
<sequence>MIKRNLKKIIMILFIVIFGIFFIDSYMSTGVEEDFFTDIYLYLWNGNLNIVFLLVFLAIFHELCVMDSYKKIYNHFDRYVITRIGYKNFYKKEFSTICLKSFCYYYLLHGIMLLYCLIRYGYRTSTNIELFKYQLFSSNPLTNLILFIIISSFGLMILNYFIFSLSSFVKNIYLYRFTSIALLFITILVSNIFSIIIQNLFESTELIKTIGQSLMVTSLLQPGMGFMMYGFLNFSIAAIIYIILTITAISIAIKYRMEYDG</sequence>
<feature type="transmembrane region" description="Helical" evidence="1">
    <location>
        <begin position="142"/>
        <end position="162"/>
    </location>
</feature>
<comment type="caution">
    <text evidence="2">The sequence shown here is derived from an EMBL/GenBank/DDBJ whole genome shotgun (WGS) entry which is preliminary data.</text>
</comment>
<gene>
    <name evidence="2" type="ORF">C7U55_10515</name>
</gene>
<dbReference type="RefSeq" id="WP_106988531.1">
    <property type="nucleotide sequence ID" value="NZ_PYLP01000016.1"/>
</dbReference>
<keyword evidence="1" id="KW-0812">Transmembrane</keyword>
<feature type="transmembrane region" description="Helical" evidence="1">
    <location>
        <begin position="39"/>
        <end position="60"/>
    </location>
</feature>
<dbReference type="GeneID" id="77471520"/>
<reference evidence="3" key="1">
    <citation type="submission" date="2018-03" db="EMBL/GenBank/DDBJ databases">
        <title>Lachnoclostridium SNUG30370 gen.nov., sp.nov., isolated from human faeces.</title>
        <authorList>
            <person name="Seo B."/>
            <person name="Jeon K."/>
            <person name="Ko G."/>
        </authorList>
    </citation>
    <scope>NUCLEOTIDE SEQUENCE [LARGE SCALE GENOMIC DNA]</scope>
    <source>
        <strain evidence="3">SNUG30370</strain>
    </source>
</reference>
<accession>A0A2T3FSK1</accession>
<evidence type="ECO:0000256" key="1">
    <source>
        <dbReference type="SAM" id="Phobius"/>
    </source>
</evidence>
<evidence type="ECO:0008006" key="4">
    <source>
        <dbReference type="Google" id="ProtNLM"/>
    </source>
</evidence>
<keyword evidence="1" id="KW-1133">Transmembrane helix</keyword>
<keyword evidence="3" id="KW-1185">Reference proteome</keyword>
<feature type="transmembrane region" description="Helical" evidence="1">
    <location>
        <begin position="174"/>
        <end position="197"/>
    </location>
</feature>
<keyword evidence="1" id="KW-0472">Membrane</keyword>
<dbReference type="AlphaFoldDB" id="A0A2T3FSK1"/>
<protein>
    <recommendedName>
        <fullName evidence="4">DUF2705 domain-containing protein</fullName>
    </recommendedName>
</protein>
<evidence type="ECO:0000313" key="2">
    <source>
        <dbReference type="EMBL" id="PST38256.1"/>
    </source>
</evidence>
<feature type="transmembrane region" description="Helical" evidence="1">
    <location>
        <begin position="102"/>
        <end position="122"/>
    </location>
</feature>
<dbReference type="EMBL" id="PYLP01000016">
    <property type="protein sequence ID" value="PST38256.1"/>
    <property type="molecule type" value="Genomic_DNA"/>
</dbReference>
<proteinExistence type="predicted"/>
<feature type="transmembrane region" description="Helical" evidence="1">
    <location>
        <begin position="226"/>
        <end position="253"/>
    </location>
</feature>
<organism evidence="2 3">
    <name type="scientific">Faecalibacillus faecis</name>
    <dbReference type="NCBI Taxonomy" id="1982628"/>
    <lineage>
        <taxon>Bacteria</taxon>
        <taxon>Bacillati</taxon>
        <taxon>Bacillota</taxon>
        <taxon>Erysipelotrichia</taxon>
        <taxon>Erysipelotrichales</taxon>
        <taxon>Coprobacillaceae</taxon>
        <taxon>Faecalibacillus</taxon>
    </lineage>
</organism>
<name>A0A2T3FSK1_9FIRM</name>
<feature type="transmembrane region" description="Helical" evidence="1">
    <location>
        <begin position="9"/>
        <end position="27"/>
    </location>
</feature>